<name>A0A2T3ZAX3_TRIA4</name>
<gene>
    <name evidence="2" type="ORF">M441DRAFT_379701</name>
</gene>
<sequence length="161" mass="17803">MGRFFFGMTTARKRAGCMEIKLRLASGHPDPGLSFVLYMLASTAQTLNTLRDIVGRDRKTACEPICLHRPSIQTCASKTSMFSSFLGWYVIRGEARGGVRVSHRTDPQPLIGKAERGTKKKGMGRSSLATDSHRSGAAVVPDAITRKRLEKGKMEHLRLRV</sequence>
<evidence type="ECO:0000256" key="1">
    <source>
        <dbReference type="SAM" id="MobiDB-lite"/>
    </source>
</evidence>
<reference evidence="2 3" key="1">
    <citation type="submission" date="2016-07" db="EMBL/GenBank/DDBJ databases">
        <title>Multiple horizontal gene transfer events from other fungi enriched the ability of initially mycotrophic Trichoderma (Ascomycota) to feed on dead plant biomass.</title>
        <authorList>
            <consortium name="DOE Joint Genome Institute"/>
            <person name="Aerts A."/>
            <person name="Atanasova L."/>
            <person name="Chenthamara K."/>
            <person name="Zhang J."/>
            <person name="Grujic M."/>
            <person name="Henrissat B."/>
            <person name="Kuo A."/>
            <person name="Salamov A."/>
            <person name="Lipzen A."/>
            <person name="Labutti K."/>
            <person name="Barry K."/>
            <person name="Miao Y."/>
            <person name="Rahimi M.J."/>
            <person name="Shen Q."/>
            <person name="Grigoriev I.V."/>
            <person name="Kubicek C.P."/>
            <person name="Druzhinina I.S."/>
        </authorList>
    </citation>
    <scope>NUCLEOTIDE SEQUENCE [LARGE SCALE GENOMIC DNA]</scope>
    <source>
        <strain evidence="2 3">CBS 433.97</strain>
    </source>
</reference>
<protein>
    <submittedName>
        <fullName evidence="2">Uncharacterized protein</fullName>
    </submittedName>
</protein>
<proteinExistence type="predicted"/>
<dbReference type="EMBL" id="KZ679260">
    <property type="protein sequence ID" value="PTB41959.1"/>
    <property type="molecule type" value="Genomic_DNA"/>
</dbReference>
<dbReference type="Proteomes" id="UP000240493">
    <property type="component" value="Unassembled WGS sequence"/>
</dbReference>
<keyword evidence="3" id="KW-1185">Reference proteome</keyword>
<evidence type="ECO:0000313" key="2">
    <source>
        <dbReference type="EMBL" id="PTB41959.1"/>
    </source>
</evidence>
<organism evidence="2 3">
    <name type="scientific">Trichoderma asperellum (strain ATCC 204424 / CBS 433.97 / NBRC 101777)</name>
    <dbReference type="NCBI Taxonomy" id="1042311"/>
    <lineage>
        <taxon>Eukaryota</taxon>
        <taxon>Fungi</taxon>
        <taxon>Dikarya</taxon>
        <taxon>Ascomycota</taxon>
        <taxon>Pezizomycotina</taxon>
        <taxon>Sordariomycetes</taxon>
        <taxon>Hypocreomycetidae</taxon>
        <taxon>Hypocreales</taxon>
        <taxon>Hypocreaceae</taxon>
        <taxon>Trichoderma</taxon>
    </lineage>
</organism>
<evidence type="ECO:0000313" key="3">
    <source>
        <dbReference type="Proteomes" id="UP000240493"/>
    </source>
</evidence>
<dbReference type="AlphaFoldDB" id="A0A2T3ZAX3"/>
<accession>A0A2T3ZAX3</accession>
<feature type="region of interest" description="Disordered" evidence="1">
    <location>
        <begin position="100"/>
        <end position="139"/>
    </location>
</feature>